<dbReference type="Proteomes" id="UP000708208">
    <property type="component" value="Unassembled WGS sequence"/>
</dbReference>
<evidence type="ECO:0000313" key="1">
    <source>
        <dbReference type="EMBL" id="CAG7692808.1"/>
    </source>
</evidence>
<gene>
    <name evidence="1" type="ORF">AFUS01_LOCUS3719</name>
</gene>
<feature type="non-terminal residue" evidence="1">
    <location>
        <position position="1"/>
    </location>
</feature>
<reference evidence="1" key="1">
    <citation type="submission" date="2021-06" db="EMBL/GenBank/DDBJ databases">
        <authorList>
            <person name="Hodson N. C."/>
            <person name="Mongue J. A."/>
            <person name="Jaron S. K."/>
        </authorList>
    </citation>
    <scope>NUCLEOTIDE SEQUENCE</scope>
</reference>
<sequence length="74" mass="7406">GGGDVVVGGGGDVVVGGGGDVVVGGGKVKGSQHTLANPVDGPSIIRRIKLSIWRPIRPTSSVPDVRVRLQQATP</sequence>
<accession>A0A8J2J7E3</accession>
<dbReference type="AlphaFoldDB" id="A0A8J2J7E3"/>
<evidence type="ECO:0000313" key="2">
    <source>
        <dbReference type="Proteomes" id="UP000708208"/>
    </source>
</evidence>
<keyword evidence="2" id="KW-1185">Reference proteome</keyword>
<name>A0A8J2J7E3_9HEXA</name>
<dbReference type="EMBL" id="CAJVCH010022479">
    <property type="protein sequence ID" value="CAG7692808.1"/>
    <property type="molecule type" value="Genomic_DNA"/>
</dbReference>
<protein>
    <submittedName>
        <fullName evidence="1">Uncharacterized protein</fullName>
    </submittedName>
</protein>
<organism evidence="1 2">
    <name type="scientific">Allacma fusca</name>
    <dbReference type="NCBI Taxonomy" id="39272"/>
    <lineage>
        <taxon>Eukaryota</taxon>
        <taxon>Metazoa</taxon>
        <taxon>Ecdysozoa</taxon>
        <taxon>Arthropoda</taxon>
        <taxon>Hexapoda</taxon>
        <taxon>Collembola</taxon>
        <taxon>Symphypleona</taxon>
        <taxon>Sminthuridae</taxon>
        <taxon>Allacma</taxon>
    </lineage>
</organism>
<proteinExistence type="predicted"/>
<comment type="caution">
    <text evidence="1">The sequence shown here is derived from an EMBL/GenBank/DDBJ whole genome shotgun (WGS) entry which is preliminary data.</text>
</comment>